<keyword evidence="2" id="KW-1185">Reference proteome</keyword>
<dbReference type="AlphaFoldDB" id="K8EF92"/>
<accession>K8EF92</accession>
<evidence type="ECO:0000313" key="2">
    <source>
        <dbReference type="Proteomes" id="UP000198341"/>
    </source>
</evidence>
<dbReference type="KEGG" id="bpg:Bathy05g00900"/>
<dbReference type="GeneID" id="19015594"/>
<dbReference type="EMBL" id="FO082274">
    <property type="protein sequence ID" value="CCO16797.1"/>
    <property type="molecule type" value="Genomic_DNA"/>
</dbReference>
<protein>
    <submittedName>
        <fullName evidence="1">Uncharacterized protein</fullName>
    </submittedName>
</protein>
<sequence>METLQTSLLPESKRAKHTRIMFAGARTIATRTTTSSSSSSSKRIATRTIITSTAKRSSFLRKSFSFLFLCSAFPSSVKSSSISEFSIMGDSEYPGTADERLETCKNRAKSLTSNELSQDWEAIVRPKLLWAAGLRDLTNVAPGKGNTGHCFNDFNHVDATTMLMQTADNEHDGSVRGIAVGNQLGEGIRAASLPDAGPGGTWCTCSLGANQEPPHDVAHVQFQSKIAWKLVWVPGELGDFSRFVLVDDAGTSLTTGVPTGNVPNIMEREHNFQMLRGGRYAECAKEYESNSDDFGVGPGFSAR</sequence>
<proteinExistence type="predicted"/>
<dbReference type="Proteomes" id="UP000198341">
    <property type="component" value="Chromosome 5"/>
</dbReference>
<dbReference type="OrthoDB" id="10259631at2759"/>
<name>K8EF92_9CHLO</name>
<gene>
    <name evidence="1" type="ORF">Bathy05g00900</name>
</gene>
<evidence type="ECO:0000313" key="1">
    <source>
        <dbReference type="EMBL" id="CCO16797.1"/>
    </source>
</evidence>
<dbReference type="eggNOG" id="ENOG502RYS4">
    <property type="taxonomic scope" value="Eukaryota"/>
</dbReference>
<dbReference type="RefSeq" id="XP_007513239.1">
    <property type="nucleotide sequence ID" value="XM_007513177.1"/>
</dbReference>
<reference evidence="1 2" key="1">
    <citation type="submission" date="2011-10" db="EMBL/GenBank/DDBJ databases">
        <authorList>
            <person name="Genoscope - CEA"/>
        </authorList>
    </citation>
    <scope>NUCLEOTIDE SEQUENCE [LARGE SCALE GENOMIC DNA]</scope>
    <source>
        <strain evidence="1 2">RCC 1105</strain>
    </source>
</reference>
<organism evidence="1 2">
    <name type="scientific">Bathycoccus prasinos</name>
    <dbReference type="NCBI Taxonomy" id="41875"/>
    <lineage>
        <taxon>Eukaryota</taxon>
        <taxon>Viridiplantae</taxon>
        <taxon>Chlorophyta</taxon>
        <taxon>Mamiellophyceae</taxon>
        <taxon>Mamiellales</taxon>
        <taxon>Bathycoccaceae</taxon>
        <taxon>Bathycoccus</taxon>
    </lineage>
</organism>